<dbReference type="SFLD" id="SFLDG01135">
    <property type="entry name" value="C1.5.6:_HAD__Beta-PGM__Phospha"/>
    <property type="match status" value="1"/>
</dbReference>
<dbReference type="CDD" id="cd07505">
    <property type="entry name" value="HAD_BPGM-like"/>
    <property type="match status" value="1"/>
</dbReference>
<dbReference type="InterPro" id="IPR006439">
    <property type="entry name" value="HAD-SF_hydro_IA"/>
</dbReference>
<name>A0A2V3PK63_9BACT</name>
<gene>
    <name evidence="1" type="ORF">CLV62_1246</name>
</gene>
<keyword evidence="1" id="KW-0378">Hydrolase</keyword>
<evidence type="ECO:0000313" key="2">
    <source>
        <dbReference type="Proteomes" id="UP000247973"/>
    </source>
</evidence>
<dbReference type="EMBL" id="QICL01000024">
    <property type="protein sequence ID" value="PXV61851.1"/>
    <property type="molecule type" value="Genomic_DNA"/>
</dbReference>
<dbReference type="PANTHER" id="PTHR43481">
    <property type="entry name" value="FRUCTOSE-1-PHOSPHATE PHOSPHATASE"/>
    <property type="match status" value="1"/>
</dbReference>
<dbReference type="Proteomes" id="UP000247973">
    <property type="component" value="Unassembled WGS sequence"/>
</dbReference>
<accession>A0A2V3PK63</accession>
<dbReference type="Gene3D" id="3.40.50.1000">
    <property type="entry name" value="HAD superfamily/HAD-like"/>
    <property type="match status" value="1"/>
</dbReference>
<dbReference type="InterPro" id="IPR023214">
    <property type="entry name" value="HAD_sf"/>
</dbReference>
<dbReference type="Pfam" id="PF13419">
    <property type="entry name" value="HAD_2"/>
    <property type="match status" value="1"/>
</dbReference>
<dbReference type="InterPro" id="IPR036412">
    <property type="entry name" value="HAD-like_sf"/>
</dbReference>
<dbReference type="GO" id="GO:0050308">
    <property type="term" value="F:sugar-phosphatase activity"/>
    <property type="evidence" value="ECO:0007669"/>
    <property type="project" value="TreeGrafter"/>
</dbReference>
<keyword evidence="2" id="KW-1185">Reference proteome</keyword>
<dbReference type="SUPFAM" id="SSF56784">
    <property type="entry name" value="HAD-like"/>
    <property type="match status" value="1"/>
</dbReference>
<dbReference type="SFLD" id="SFLDG01129">
    <property type="entry name" value="C1.5:_HAD__Beta-PGM__Phosphata"/>
    <property type="match status" value="1"/>
</dbReference>
<comment type="caution">
    <text evidence="1">The sequence shown here is derived from an EMBL/GenBank/DDBJ whole genome shotgun (WGS) entry which is preliminary data.</text>
</comment>
<protein>
    <submittedName>
        <fullName evidence="1">HAD superfamily hydrolase (TIGR01509 family)/HAD superfamily hydrolase (TIGR01549 family)</fullName>
    </submittedName>
</protein>
<dbReference type="NCBIfam" id="TIGR01509">
    <property type="entry name" value="HAD-SF-IA-v3"/>
    <property type="match status" value="1"/>
</dbReference>
<dbReference type="InterPro" id="IPR023198">
    <property type="entry name" value="PGP-like_dom2"/>
</dbReference>
<evidence type="ECO:0000313" key="1">
    <source>
        <dbReference type="EMBL" id="PXV61851.1"/>
    </source>
</evidence>
<organism evidence="1 2">
    <name type="scientific">Dysgonomonas alginatilytica</name>
    <dbReference type="NCBI Taxonomy" id="1605892"/>
    <lineage>
        <taxon>Bacteria</taxon>
        <taxon>Pseudomonadati</taxon>
        <taxon>Bacteroidota</taxon>
        <taxon>Bacteroidia</taxon>
        <taxon>Bacteroidales</taxon>
        <taxon>Dysgonomonadaceae</taxon>
        <taxon>Dysgonomonas</taxon>
    </lineage>
</organism>
<sequence>MENNICVLFDMDGVMIDTEPQYDVFWKHAGDRYNTGIVNFEKVIKGTTLPNILKKYFSHLTQEELNTLSDNLDKFEANMNFEEIPGSVKFVEELKAKGIKVGLVTSSTDTKLIAVNKAKQFDKLFDTIVSAARVTEGKPNPRCFLLAAEDLGVDPKSCIVFEDSFAGIEAGKAAGMKVIGLSTTNSADLLKDKCCKVIPDFKNFSVEDLLSI</sequence>
<dbReference type="RefSeq" id="WP_110311732.1">
    <property type="nucleotide sequence ID" value="NZ_QICL01000024.1"/>
</dbReference>
<dbReference type="InterPro" id="IPR041492">
    <property type="entry name" value="HAD_2"/>
</dbReference>
<dbReference type="InterPro" id="IPR051806">
    <property type="entry name" value="HAD-like_SPP"/>
</dbReference>
<dbReference type="PRINTS" id="PR00413">
    <property type="entry name" value="HADHALOGNASE"/>
</dbReference>
<dbReference type="OrthoDB" id="9797743at2"/>
<dbReference type="PANTHER" id="PTHR43481:SF4">
    <property type="entry name" value="GLYCEROL-1-PHOSPHATE PHOSPHOHYDROLASE 1-RELATED"/>
    <property type="match status" value="1"/>
</dbReference>
<dbReference type="AlphaFoldDB" id="A0A2V3PK63"/>
<proteinExistence type="predicted"/>
<reference evidence="1 2" key="1">
    <citation type="submission" date="2018-03" db="EMBL/GenBank/DDBJ databases">
        <title>Genomic Encyclopedia of Archaeal and Bacterial Type Strains, Phase II (KMG-II): from individual species to whole genera.</title>
        <authorList>
            <person name="Goeker M."/>
        </authorList>
    </citation>
    <scope>NUCLEOTIDE SEQUENCE [LARGE SCALE GENOMIC DNA]</scope>
    <source>
        <strain evidence="1 2">DSM 100214</strain>
    </source>
</reference>
<dbReference type="SFLD" id="SFLDS00003">
    <property type="entry name" value="Haloacid_Dehalogenase"/>
    <property type="match status" value="1"/>
</dbReference>
<dbReference type="Gene3D" id="1.10.150.240">
    <property type="entry name" value="Putative phosphatase, domain 2"/>
    <property type="match status" value="1"/>
</dbReference>
<dbReference type="NCBIfam" id="TIGR01549">
    <property type="entry name" value="HAD-SF-IA-v1"/>
    <property type="match status" value="1"/>
</dbReference>